<dbReference type="SUPFAM" id="SSF51126">
    <property type="entry name" value="Pectin lyase-like"/>
    <property type="match status" value="1"/>
</dbReference>
<dbReference type="InterPro" id="IPR000421">
    <property type="entry name" value="FA58C"/>
</dbReference>
<dbReference type="Gene3D" id="2.160.20.10">
    <property type="entry name" value="Single-stranded right-handed beta-helix, Pectin lyase-like"/>
    <property type="match status" value="1"/>
</dbReference>
<dbReference type="CDD" id="cd14490">
    <property type="entry name" value="CBM6-CBM35-CBM36_like_1"/>
    <property type="match status" value="1"/>
</dbReference>
<sequence>MQPPPLRRLRGPLAVLTAAALSSAALLGLTAQSAHAAAVPTLSPLDVTGRGATVPFKEQEAEYAATNGIVIGPERHYGTLPSEASGRQAVTLNSVGQYVEFTLTASANAMSFRYSLPDTADGRGRTASIDLLVNGSKLKDLPVTSKYGWYYGGYPFNNNPGDTNPHHFYDETRTMFGSTLPAGAKVRLQVSSTAQSPSFTVDLADFEQVAAPIARPTGALDVVADFGADPSGATDSTAKFQAAVNAGQAQGRTVFIPPGSFTLYDHVVVDGVTLAGAGPWYSVLGGRDPANRNRAAGIYGKYVSGGGYGGAVRPHEAGGPSRDVTLRDFAVIGDIQERVDDDQVNAIGGAMSNSVVDNLWIQHTKVAAWMDGPMDRFTIRNSRILDQTADGVNLHTGVTNSAVTNTFVRNTGDDGLASWPERIPNVGDSFTHNTVVVPVLANNIVTYGGKDFTISDNVMADTVSNGGGLHIANRYPGVSSGNGTAVAGTITAARNTLIRTGNSDYNWNFGVGAVWFSGLNEPISGATVNITDSDLLDSSYEAVQTIEGAVSGINFSNVTIDGAGTYAIQAQANASMKYTNVTAKNIAQAATPTHNCVGTGFVITDGGGNSGWSGSTCTGVWPEPRFTYGGRPSGGTQPSPSPSNSPSPSPSTSTPPVCAPGATASSSNQGYGAANAVDGNAASYWESANNAFPQSLTVDRCTAAAVSGLQLGLPPNWEARTETLSVSGSTDGAAFTELASSRGVAFDPASGNSATVTFLAAKVRWLRVTVTGNTGWPAAQLAELTVLTGTAPPTTPPANPNLLAGRTLTETSNADVYTVSRANDGDPNSYWESANNDFPQSLSADLGGQTTVGRLVLRLPAGWGARTETLSVLTSIDGSAWTTVKGPAGYGFDPATGNTVTVTFPGAAARHLRVTFTCNTGWPAAQLSDIQAYAS</sequence>
<dbReference type="SMART" id="SM00231">
    <property type="entry name" value="FA58C"/>
    <property type="match status" value="2"/>
</dbReference>
<gene>
    <name evidence="4" type="ORF">KCMC57_36570</name>
</gene>
<dbReference type="EMBL" id="AP035881">
    <property type="protein sequence ID" value="BFP47289.1"/>
    <property type="molecule type" value="Genomic_DNA"/>
</dbReference>
<dbReference type="InterPro" id="IPR033801">
    <property type="entry name" value="CBM6-CBM35-CBM36-like_1"/>
</dbReference>
<dbReference type="PROSITE" id="PS50022">
    <property type="entry name" value="FA58C_3"/>
    <property type="match status" value="2"/>
</dbReference>
<feature type="domain" description="F5/8 type C" evidence="3">
    <location>
        <begin position="645"/>
        <end position="776"/>
    </location>
</feature>
<evidence type="ECO:0000313" key="4">
    <source>
        <dbReference type="EMBL" id="BFP47289.1"/>
    </source>
</evidence>
<feature type="domain" description="F5/8 type C" evidence="3">
    <location>
        <begin position="779"/>
        <end position="935"/>
    </location>
</feature>
<dbReference type="Pfam" id="PF00754">
    <property type="entry name" value="F5_F8_type_C"/>
    <property type="match status" value="1"/>
</dbReference>
<dbReference type="InterPro" id="IPR055149">
    <property type="entry name" value="Agl_cat_D2"/>
</dbReference>
<dbReference type="AlphaFoldDB" id="A0AB33K1A8"/>
<evidence type="ECO:0000256" key="2">
    <source>
        <dbReference type="SAM" id="SignalP"/>
    </source>
</evidence>
<proteinExistence type="predicted"/>
<feature type="compositionally biased region" description="Pro residues" evidence="1">
    <location>
        <begin position="639"/>
        <end position="649"/>
    </location>
</feature>
<dbReference type="SUPFAM" id="SSF49785">
    <property type="entry name" value="Galactose-binding domain-like"/>
    <property type="match status" value="2"/>
</dbReference>
<keyword evidence="4" id="KW-0378">Hydrolase</keyword>
<dbReference type="GO" id="GO:0016787">
    <property type="term" value="F:hydrolase activity"/>
    <property type="evidence" value="ECO:0007669"/>
    <property type="project" value="UniProtKB-KW"/>
</dbReference>
<dbReference type="InterPro" id="IPR011050">
    <property type="entry name" value="Pectin_lyase_fold/virulence"/>
</dbReference>
<reference evidence="4" key="1">
    <citation type="submission" date="2024-07" db="EMBL/GenBank/DDBJ databases">
        <title>Complete genome sequences of cellulolytic bacteria, Kitasatospora sp. CMC57 and Streptomyces sp. CMC78, isolated from Japanese agricultural soil.</title>
        <authorList>
            <person name="Hashimoto T."/>
            <person name="Ito M."/>
            <person name="Iwamoto M."/>
            <person name="Fukahori D."/>
            <person name="Shoda T."/>
            <person name="Sakoda M."/>
            <person name="Morohoshi T."/>
            <person name="Mitsuboshi M."/>
            <person name="Nishizawa T."/>
        </authorList>
    </citation>
    <scope>NUCLEOTIDE SEQUENCE</scope>
    <source>
        <strain evidence="4">CMC57</strain>
    </source>
</reference>
<dbReference type="InterPro" id="IPR008979">
    <property type="entry name" value="Galactose-bd-like_sf"/>
</dbReference>
<accession>A0AB33K1A8</accession>
<feature type="region of interest" description="Disordered" evidence="1">
    <location>
        <begin position="623"/>
        <end position="669"/>
    </location>
</feature>
<name>A0AB33K1A8_9ACTN</name>
<organism evidence="4">
    <name type="scientific">Kitasatospora sp. CMC57</name>
    <dbReference type="NCBI Taxonomy" id="3231513"/>
    <lineage>
        <taxon>Bacteria</taxon>
        <taxon>Bacillati</taxon>
        <taxon>Actinomycetota</taxon>
        <taxon>Actinomycetes</taxon>
        <taxon>Kitasatosporales</taxon>
        <taxon>Streptomycetaceae</taxon>
        <taxon>Kitasatospora</taxon>
    </lineage>
</organism>
<feature type="signal peptide" evidence="2">
    <location>
        <begin position="1"/>
        <end position="36"/>
    </location>
</feature>
<evidence type="ECO:0000259" key="3">
    <source>
        <dbReference type="PROSITE" id="PS50022"/>
    </source>
</evidence>
<evidence type="ECO:0000256" key="1">
    <source>
        <dbReference type="SAM" id="MobiDB-lite"/>
    </source>
</evidence>
<keyword evidence="2" id="KW-0732">Signal</keyword>
<feature type="chain" id="PRO_5044217381" evidence="2">
    <location>
        <begin position="37"/>
        <end position="935"/>
    </location>
</feature>
<dbReference type="Gene3D" id="2.60.120.260">
    <property type="entry name" value="Galactose-binding domain-like"/>
    <property type="match status" value="3"/>
</dbReference>
<dbReference type="InterPro" id="IPR006626">
    <property type="entry name" value="PbH1"/>
</dbReference>
<dbReference type="SMART" id="SM00710">
    <property type="entry name" value="PbH1"/>
    <property type="match status" value="4"/>
</dbReference>
<protein>
    <submittedName>
        <fullName evidence="4">Glycosyl hydrolase family 28-related protein</fullName>
    </submittedName>
</protein>
<dbReference type="Pfam" id="PF22815">
    <property type="entry name" value="CatAgl_D1"/>
    <property type="match status" value="1"/>
</dbReference>
<dbReference type="Pfam" id="PF22816">
    <property type="entry name" value="CatAgl_D2"/>
    <property type="match status" value="1"/>
</dbReference>
<dbReference type="InterPro" id="IPR012334">
    <property type="entry name" value="Pectin_lyas_fold"/>
</dbReference>
<dbReference type="Pfam" id="PF22633">
    <property type="entry name" value="F5_F8_type_C_2"/>
    <property type="match status" value="1"/>
</dbReference>